<sequence>MNLDRFRAAGRWIGALAVIFAAWAAGEGLAAGFNLPVPAALIGLALLFLGFCLAPPLVSVTEPAAQTLLRHFPLFLYPLGAGFLTLHDVGAMVILKILVTVFVSLVFSLLVGVQVFRIFKNKHG</sequence>
<dbReference type="EMBL" id="JAUSVF010000003">
    <property type="protein sequence ID" value="MDQ0323326.1"/>
    <property type="molecule type" value="Genomic_DNA"/>
</dbReference>
<dbReference type="Proteomes" id="UP001230207">
    <property type="component" value="Unassembled WGS sequence"/>
</dbReference>
<reference evidence="7 8" key="1">
    <citation type="submission" date="2023-07" db="EMBL/GenBank/DDBJ databases">
        <title>Genomic Encyclopedia of Type Strains, Phase IV (KMG-IV): sequencing the most valuable type-strain genomes for metagenomic binning, comparative biology and taxonomic classification.</title>
        <authorList>
            <person name="Goeker M."/>
        </authorList>
    </citation>
    <scope>NUCLEOTIDE SEQUENCE [LARGE SCALE GENOMIC DNA]</scope>
    <source>
        <strain evidence="7 8">DSM 1112</strain>
    </source>
</reference>
<dbReference type="PANTHER" id="PTHR33931:SF2">
    <property type="entry name" value="HOLIN-LIKE PROTEIN CIDA"/>
    <property type="match status" value="1"/>
</dbReference>
<feature type="transmembrane region" description="Helical" evidence="6">
    <location>
        <begin position="72"/>
        <end position="95"/>
    </location>
</feature>
<feature type="transmembrane region" description="Helical" evidence="6">
    <location>
        <begin position="39"/>
        <end position="60"/>
    </location>
</feature>
<accession>A0ABU0BYI2</accession>
<evidence type="ECO:0000256" key="5">
    <source>
        <dbReference type="ARBA" id="ARBA00023136"/>
    </source>
</evidence>
<proteinExistence type="predicted"/>
<evidence type="ECO:0000256" key="6">
    <source>
        <dbReference type="SAM" id="Phobius"/>
    </source>
</evidence>
<name>A0ABU0BYI2_9HYPH</name>
<comment type="subcellular location">
    <subcellularLocation>
        <location evidence="1">Cell membrane</location>
        <topology evidence="1">Multi-pass membrane protein</topology>
    </subcellularLocation>
</comment>
<evidence type="ECO:0000313" key="7">
    <source>
        <dbReference type="EMBL" id="MDQ0323326.1"/>
    </source>
</evidence>
<dbReference type="Pfam" id="PF03788">
    <property type="entry name" value="LrgA"/>
    <property type="match status" value="1"/>
</dbReference>
<evidence type="ECO:0000256" key="3">
    <source>
        <dbReference type="ARBA" id="ARBA00022692"/>
    </source>
</evidence>
<comment type="caution">
    <text evidence="7">The sequence shown here is derived from an EMBL/GenBank/DDBJ whole genome shotgun (WGS) entry which is preliminary data.</text>
</comment>
<keyword evidence="8" id="KW-1185">Reference proteome</keyword>
<keyword evidence="5 6" id="KW-0472">Membrane</keyword>
<dbReference type="InterPro" id="IPR005538">
    <property type="entry name" value="LrgA/CidA"/>
</dbReference>
<protein>
    <submittedName>
        <fullName evidence="7">Holin-like protein</fullName>
    </submittedName>
</protein>
<evidence type="ECO:0000313" key="8">
    <source>
        <dbReference type="Proteomes" id="UP001230207"/>
    </source>
</evidence>
<keyword evidence="2" id="KW-1003">Cell membrane</keyword>
<gene>
    <name evidence="7" type="ORF">QO002_005532</name>
</gene>
<keyword evidence="3 6" id="KW-0812">Transmembrane</keyword>
<keyword evidence="4 6" id="KW-1133">Transmembrane helix</keyword>
<evidence type="ECO:0000256" key="4">
    <source>
        <dbReference type="ARBA" id="ARBA00022989"/>
    </source>
</evidence>
<dbReference type="PANTHER" id="PTHR33931">
    <property type="entry name" value="HOLIN-LIKE PROTEIN CIDA-RELATED"/>
    <property type="match status" value="1"/>
</dbReference>
<evidence type="ECO:0000256" key="1">
    <source>
        <dbReference type="ARBA" id="ARBA00004651"/>
    </source>
</evidence>
<feature type="transmembrane region" description="Helical" evidence="6">
    <location>
        <begin position="12"/>
        <end position="33"/>
    </location>
</feature>
<dbReference type="RefSeq" id="WP_307235791.1">
    <property type="nucleotide sequence ID" value="NZ_JAUSVF010000003.1"/>
</dbReference>
<evidence type="ECO:0000256" key="2">
    <source>
        <dbReference type="ARBA" id="ARBA00022475"/>
    </source>
</evidence>
<feature type="transmembrane region" description="Helical" evidence="6">
    <location>
        <begin position="101"/>
        <end position="119"/>
    </location>
</feature>
<organism evidence="7 8">
    <name type="scientific">Pararhizobium capsulatum DSM 1112</name>
    <dbReference type="NCBI Taxonomy" id="1121113"/>
    <lineage>
        <taxon>Bacteria</taxon>
        <taxon>Pseudomonadati</taxon>
        <taxon>Pseudomonadota</taxon>
        <taxon>Alphaproteobacteria</taxon>
        <taxon>Hyphomicrobiales</taxon>
        <taxon>Rhizobiaceae</taxon>
        <taxon>Rhizobium/Agrobacterium group</taxon>
        <taxon>Pararhizobium</taxon>
    </lineage>
</organism>